<proteinExistence type="inferred from homology"/>
<dbReference type="Pfam" id="PF13086">
    <property type="entry name" value="AAA_11"/>
    <property type="match status" value="2"/>
</dbReference>
<dbReference type="InterPro" id="IPR045055">
    <property type="entry name" value="DNA2/NAM7-like"/>
</dbReference>
<keyword evidence="8 22" id="KW-0547">Nucleotide-binding</keyword>
<accession>A0AAV2RCN0</accession>
<keyword evidence="4 22" id="KW-0004">4Fe-4S</keyword>
<feature type="non-terminal residue" evidence="28">
    <location>
        <position position="1377"/>
    </location>
</feature>
<dbReference type="GO" id="GO:0017116">
    <property type="term" value="F:single-stranded DNA helicase activity"/>
    <property type="evidence" value="ECO:0007669"/>
    <property type="project" value="UniProtKB-UniRule"/>
</dbReference>
<dbReference type="GO" id="GO:0005739">
    <property type="term" value="C:mitochondrion"/>
    <property type="evidence" value="ECO:0007669"/>
    <property type="project" value="UniProtKB-SubCell"/>
</dbReference>
<keyword evidence="9" id="KW-0255">Endonuclease</keyword>
<feature type="compositionally biased region" description="Basic and acidic residues" evidence="23">
    <location>
        <begin position="56"/>
        <end position="70"/>
    </location>
</feature>
<evidence type="ECO:0000256" key="8">
    <source>
        <dbReference type="ARBA" id="ARBA00022741"/>
    </source>
</evidence>
<dbReference type="GO" id="GO:0051539">
    <property type="term" value="F:4 iron, 4 sulfur cluster binding"/>
    <property type="evidence" value="ECO:0007669"/>
    <property type="project" value="UniProtKB-UniRule"/>
</dbReference>
<evidence type="ECO:0000256" key="22">
    <source>
        <dbReference type="RuleBase" id="RU367041"/>
    </source>
</evidence>
<evidence type="ECO:0000256" key="4">
    <source>
        <dbReference type="ARBA" id="ARBA00022485"/>
    </source>
</evidence>
<keyword evidence="6 22" id="KW-0540">Nuclease</keyword>
<keyword evidence="12 22" id="KW-0347">Helicase</keyword>
<dbReference type="InterPro" id="IPR041677">
    <property type="entry name" value="DNA2/NAM7_AAA_11"/>
</dbReference>
<keyword evidence="10 22" id="KW-0227">DNA damage</keyword>
<dbReference type="GO" id="GO:0033567">
    <property type="term" value="P:DNA replication, Okazaki fragment processing"/>
    <property type="evidence" value="ECO:0007669"/>
    <property type="project" value="UniProtKB-UniRule"/>
</dbReference>
<feature type="domain" description="DNA2 rift barrel" evidence="27">
    <location>
        <begin position="804"/>
        <end position="893"/>
    </location>
</feature>
<comment type="function">
    <text evidence="22">Key enzyme involved in DNA replication and DNA repair. Involved in Okazaki fragments processing by cleaving long flaps that escape FEN1: flaps that are longer than 27 nucleotides are coated by replication protein A complex (RPA), leading to recruit DNA2 which cleaves the flap until it is too short to bind RPA and becomes a substrate for FEN1. Also involved in 5'-end resection of DNA during double-strand break (DSB) repair by mediating the cleavage of 5'-ssDNA.</text>
</comment>
<keyword evidence="5 22" id="KW-0235">DNA replication</keyword>
<feature type="domain" description="DNA2/NAM7 helicase-like C-terminal" evidence="26">
    <location>
        <begin position="1140"/>
        <end position="1353"/>
    </location>
</feature>
<evidence type="ECO:0000313" key="28">
    <source>
        <dbReference type="EMBL" id="CAL4122921.1"/>
    </source>
</evidence>
<evidence type="ECO:0000256" key="1">
    <source>
        <dbReference type="ARBA" id="ARBA00001966"/>
    </source>
</evidence>
<evidence type="ECO:0000256" key="13">
    <source>
        <dbReference type="ARBA" id="ARBA00022840"/>
    </source>
</evidence>
<keyword evidence="14 22" id="KW-0408">Iron</keyword>
<keyword evidence="20 22" id="KW-0511">Multifunctional enzyme</keyword>
<evidence type="ECO:0000256" key="6">
    <source>
        <dbReference type="ARBA" id="ARBA00022722"/>
    </source>
</evidence>
<dbReference type="InterPro" id="IPR047187">
    <property type="entry name" value="SF1_C_Upf1"/>
</dbReference>
<evidence type="ECO:0000256" key="5">
    <source>
        <dbReference type="ARBA" id="ARBA00022705"/>
    </source>
</evidence>
<evidence type="ECO:0000256" key="9">
    <source>
        <dbReference type="ARBA" id="ARBA00022759"/>
    </source>
</evidence>
<evidence type="ECO:0000256" key="18">
    <source>
        <dbReference type="ARBA" id="ARBA00023204"/>
    </source>
</evidence>
<dbReference type="InterPro" id="IPR011604">
    <property type="entry name" value="PDDEXK-like_dom_sf"/>
</dbReference>
<feature type="compositionally biased region" description="Low complexity" evidence="23">
    <location>
        <begin position="111"/>
        <end position="129"/>
    </location>
</feature>
<dbReference type="SUPFAM" id="SSF52540">
    <property type="entry name" value="P-loop containing nucleoside triphosphate hydrolases"/>
    <property type="match status" value="1"/>
</dbReference>
<dbReference type="EC" id="3.6.4.12" evidence="22"/>
<dbReference type="Pfam" id="PF13087">
    <property type="entry name" value="AAA_12"/>
    <property type="match status" value="1"/>
</dbReference>
<dbReference type="CDD" id="cd22318">
    <property type="entry name" value="DNA2_N-like"/>
    <property type="match status" value="1"/>
</dbReference>
<feature type="domain" description="DNA2/NAM7 helicase helicase" evidence="25">
    <location>
        <begin position="1064"/>
        <end position="1132"/>
    </location>
</feature>
<evidence type="ECO:0000256" key="21">
    <source>
        <dbReference type="ARBA" id="ARBA00047995"/>
    </source>
</evidence>
<evidence type="ECO:0000256" key="7">
    <source>
        <dbReference type="ARBA" id="ARBA00022723"/>
    </source>
</evidence>
<evidence type="ECO:0000256" key="11">
    <source>
        <dbReference type="ARBA" id="ARBA00022801"/>
    </source>
</evidence>
<comment type="similarity">
    <text evidence="3 22">Belongs to the DNA2/NAM7 helicase family.</text>
</comment>
<keyword evidence="22" id="KW-0158">Chromosome</keyword>
<keyword evidence="7 22" id="KW-0479">Metal-binding</keyword>
<feature type="domain" description="DNA2/NAM7 helicase helicase" evidence="25">
    <location>
        <begin position="962"/>
        <end position="1056"/>
    </location>
</feature>
<evidence type="ECO:0000259" key="27">
    <source>
        <dbReference type="Pfam" id="PF21123"/>
    </source>
</evidence>
<evidence type="ECO:0000256" key="3">
    <source>
        <dbReference type="ARBA" id="ARBA00007913"/>
    </source>
</evidence>
<feature type="domain" description="DNA replication factor Dna2 N-terminal" evidence="24">
    <location>
        <begin position="421"/>
        <end position="623"/>
    </location>
</feature>
<gene>
    <name evidence="28" type="ORF">MNOR_LOCUS23630</name>
</gene>
<keyword evidence="11 22" id="KW-0378">Hydrolase</keyword>
<dbReference type="InterPro" id="IPR027417">
    <property type="entry name" value="P-loop_NTPase"/>
</dbReference>
<sequence>MGKLKGKLGSGIGSSQGQSKISSFFTRPSLFTTVEDGNNKSKGDNKLSLNAVNKKSSQENKDLNRDKKQELMQNDSDSDSEIIGNTPEVKKYNSNRPDSPDCIPSTPQLDTSNNSTFSKSKNNTTNVSASTSTLFKSFSVSTNGKNDLIKPTAVSLKNKPNLSRLSEKMKNNKKNETVTNHIVSSAKRSAIHGEGVSPNFKKISNVERKDEYHDSCKSNLLDKFSGSPLLKKEIRDESDDSFSMLIPNIDSDVNNKITKLNITKLNNTNVTKDQVLNTKAHNIENKEDIPDVFMLSQEFSTNESDEISKQENANSKIPNVELKFDQKKDIVNEEEMANMFDDDMDEMFNDELAADFECMSPFKEKKKSNVTIENKAIKRLLAEGVGEKSYATLNKFGRHIVLNVERDPYNGELNLILHSVSENEKKTCTLSGFWCQSSVKEGDVVHILFTFDVSGHFTINNTQGTIVVNPDYLISGTSVVSAVFCGRKAVLNERFKGMDSGNQIMLIGTLVHQLFQEVVKSKIQSRQKLDHLVRDLMSQPRILKDMYGLNVSEAKIYEEMSNFLPHIHTWSQRYLGSGLVSLGKTESRNKRQWPGNIKEIQDIEENFWSPRFGIKGKVDLTVKTQMRGITKVMPLELKTGRSSFSAEHKGQVTLYSMMSGDRREDPKAGLLLYLKDGSMEEVPGGDAEKRGLIQLRNTLVQHLSAKVISDGDGNMHPPELPPPIDHERACTKCAHLLNCSVYQLSIEKNVPEIPHAMGTLVPQVTQHLHESHLEYFRHWVLLLHLEIADERQDSAIRSLWCQDAEKRESLGNCLSGLRIKERVEEPERDQFLHRLSRKNSNSNLTPLNHIGLQPGDNIVVSSETEIVLSMGVIVSCNADTVEIIIDRNIQLYPGWQSKCIHIDRCEYQNTMSINFTNLAKLLNDSPEASILRSLLIDKEIPKFSKGLNESVVKKGGHILKILNKTQRRAVLRVLMSENYLLLKGYPGTGKTSTIIALVRLLTSLGMSVLLTSYTHSAVDNILLKLKNHKVDFLRLGRTSRIHKEILPFSDDRLTRNIKDIASLADFYNSKPVIATTCLGVNHVLFSKKKFDICIVDEASQVLQAAVLGPLFHAKRFVLVGDPLQLPPIVKSKQAKELGMAESMFIRLDELGATAALVEQYRMNEPIMHLANKFMYDDHLKCANEKVQNATISLPDYPKESSCDSLSPWIKQILSPKLEDSVILIDTSCSPCASEEKDAAGLVINRAEASVLLAILKALAKFSFPSSDIGIITPYRAQVRLLSDIVSTKLAGGNEVEVNTVDQYQGRDKSCILYSCVRSGINEPEAREILQDDRRLNVAITRAKHKLIIVGNAKTLDLYKPFHKLLSIMEQKQIYTIK</sequence>
<evidence type="ECO:0000256" key="10">
    <source>
        <dbReference type="ARBA" id="ARBA00022763"/>
    </source>
</evidence>
<evidence type="ECO:0000256" key="14">
    <source>
        <dbReference type="ARBA" id="ARBA00023004"/>
    </source>
</evidence>
<dbReference type="Pfam" id="PF21123">
    <property type="entry name" value="Dna2_Rift"/>
    <property type="match status" value="1"/>
</dbReference>
<dbReference type="GO" id="GO:0071932">
    <property type="term" value="P:replication fork reversal"/>
    <property type="evidence" value="ECO:0007669"/>
    <property type="project" value="TreeGrafter"/>
</dbReference>
<comment type="cofactor">
    <cofactor evidence="1">
        <name>[4Fe-4S] cluster</name>
        <dbReference type="ChEBI" id="CHEBI:49883"/>
    </cofactor>
</comment>
<dbReference type="Gene3D" id="3.40.50.300">
    <property type="entry name" value="P-loop containing nucleotide triphosphate hydrolases"/>
    <property type="match status" value="3"/>
</dbReference>
<evidence type="ECO:0000256" key="2">
    <source>
        <dbReference type="ARBA" id="ARBA00004173"/>
    </source>
</evidence>
<evidence type="ECO:0000256" key="12">
    <source>
        <dbReference type="ARBA" id="ARBA00022806"/>
    </source>
</evidence>
<evidence type="ECO:0000256" key="23">
    <source>
        <dbReference type="SAM" id="MobiDB-lite"/>
    </source>
</evidence>
<organism evidence="28 29">
    <name type="scientific">Meganyctiphanes norvegica</name>
    <name type="common">Northern krill</name>
    <name type="synonym">Thysanopoda norvegica</name>
    <dbReference type="NCBI Taxonomy" id="48144"/>
    <lineage>
        <taxon>Eukaryota</taxon>
        <taxon>Metazoa</taxon>
        <taxon>Ecdysozoa</taxon>
        <taxon>Arthropoda</taxon>
        <taxon>Crustacea</taxon>
        <taxon>Multicrustacea</taxon>
        <taxon>Malacostraca</taxon>
        <taxon>Eumalacostraca</taxon>
        <taxon>Eucarida</taxon>
        <taxon>Euphausiacea</taxon>
        <taxon>Euphausiidae</taxon>
        <taxon>Meganyctiphanes</taxon>
    </lineage>
</organism>
<evidence type="ECO:0000259" key="25">
    <source>
        <dbReference type="Pfam" id="PF13086"/>
    </source>
</evidence>
<dbReference type="CDD" id="cd18808">
    <property type="entry name" value="SF1_C_Upf1"/>
    <property type="match status" value="1"/>
</dbReference>
<dbReference type="InterPro" id="IPR026851">
    <property type="entry name" value="Dna2/JHS1_DEXXQ-box"/>
</dbReference>
<dbReference type="EMBL" id="CAXKWB010021003">
    <property type="protein sequence ID" value="CAL4122921.1"/>
    <property type="molecule type" value="Genomic_DNA"/>
</dbReference>
<dbReference type="InterPro" id="IPR048459">
    <property type="entry name" value="DNA2_Rift"/>
</dbReference>
<dbReference type="PANTHER" id="PTHR10887:SF433">
    <property type="entry name" value="DNA REPLICATION ATP-DEPENDENT HELICASE_NUCLEASE DNA2"/>
    <property type="match status" value="1"/>
</dbReference>
<feature type="region of interest" description="Disordered" evidence="23">
    <location>
        <begin position="1"/>
        <end position="129"/>
    </location>
</feature>
<evidence type="ECO:0000256" key="16">
    <source>
        <dbReference type="ARBA" id="ARBA00023125"/>
    </source>
</evidence>
<dbReference type="GO" id="GO:0046872">
    <property type="term" value="F:metal ion binding"/>
    <property type="evidence" value="ECO:0007669"/>
    <property type="project" value="UniProtKB-UniRule"/>
</dbReference>
<comment type="caution">
    <text evidence="28">The sequence shown here is derived from an EMBL/GenBank/DDBJ whole genome shotgun (WGS) entry which is preliminary data.</text>
</comment>
<comment type="catalytic activity">
    <reaction evidence="21 22">
        <text>ATP + H2O = ADP + phosphate + H(+)</text>
        <dbReference type="Rhea" id="RHEA:13065"/>
        <dbReference type="ChEBI" id="CHEBI:15377"/>
        <dbReference type="ChEBI" id="CHEBI:15378"/>
        <dbReference type="ChEBI" id="CHEBI:30616"/>
        <dbReference type="ChEBI" id="CHEBI:43474"/>
        <dbReference type="ChEBI" id="CHEBI:456216"/>
        <dbReference type="EC" id="3.6.4.12"/>
    </reaction>
</comment>
<evidence type="ECO:0000259" key="24">
    <source>
        <dbReference type="Pfam" id="PF08696"/>
    </source>
</evidence>
<dbReference type="GO" id="GO:0005694">
    <property type="term" value="C:chromosome"/>
    <property type="evidence" value="ECO:0007669"/>
    <property type="project" value="UniProtKB-SubCell"/>
</dbReference>
<dbReference type="Pfam" id="PF08696">
    <property type="entry name" value="Dna2"/>
    <property type="match status" value="1"/>
</dbReference>
<keyword evidence="16 22" id="KW-0238">DNA-binding</keyword>
<dbReference type="InterPro" id="IPR041679">
    <property type="entry name" value="DNA2/NAM7-like_C"/>
</dbReference>
<dbReference type="InterPro" id="IPR014808">
    <property type="entry name" value="DNA_replication_fac_Dna2_N"/>
</dbReference>
<reference evidence="28 29" key="1">
    <citation type="submission" date="2024-05" db="EMBL/GenBank/DDBJ databases">
        <authorList>
            <person name="Wallberg A."/>
        </authorList>
    </citation>
    <scope>NUCLEOTIDE SEQUENCE [LARGE SCALE GENOMIC DNA]</scope>
</reference>
<protein>
    <recommendedName>
        <fullName evidence="22">DNA replication ATP-dependent helicase/nuclease</fullName>
        <ecNumber evidence="22">3.1.-.-</ecNumber>
        <ecNumber evidence="22">3.6.4.12</ecNumber>
    </recommendedName>
</protein>
<evidence type="ECO:0000256" key="19">
    <source>
        <dbReference type="ARBA" id="ARBA00023242"/>
    </source>
</evidence>
<keyword evidence="17" id="KW-0496">Mitochondrion</keyword>
<comment type="subcellular location">
    <subcellularLocation>
        <location evidence="2">Mitochondrion</location>
    </subcellularLocation>
    <subcellularLocation>
        <location evidence="22">Nucleus</location>
    </subcellularLocation>
    <subcellularLocation>
        <location evidence="22">Chromosome</location>
    </subcellularLocation>
</comment>
<keyword evidence="18 22" id="KW-0234">DNA repair</keyword>
<keyword evidence="13 22" id="KW-0067">ATP-binding</keyword>
<evidence type="ECO:0000313" key="29">
    <source>
        <dbReference type="Proteomes" id="UP001497623"/>
    </source>
</evidence>
<dbReference type="FunFam" id="3.40.50.300:FF:001170">
    <property type="entry name" value="DNA replication helicase Dna2"/>
    <property type="match status" value="1"/>
</dbReference>
<dbReference type="Proteomes" id="UP001497623">
    <property type="component" value="Unassembled WGS sequence"/>
</dbReference>
<name>A0AAV2RCN0_MEGNR</name>
<dbReference type="Gene3D" id="3.90.320.10">
    <property type="match status" value="1"/>
</dbReference>
<dbReference type="GO" id="GO:0005634">
    <property type="term" value="C:nucleus"/>
    <property type="evidence" value="ECO:0007669"/>
    <property type="project" value="UniProtKB-SubCell"/>
</dbReference>
<evidence type="ECO:0000259" key="26">
    <source>
        <dbReference type="Pfam" id="PF13087"/>
    </source>
</evidence>
<evidence type="ECO:0000256" key="20">
    <source>
        <dbReference type="ARBA" id="ARBA00023268"/>
    </source>
</evidence>
<keyword evidence="19 22" id="KW-0539">Nucleus</keyword>
<dbReference type="EC" id="3.1.-.-" evidence="22"/>
<dbReference type="CDD" id="cd18041">
    <property type="entry name" value="DEXXQc_DNA2"/>
    <property type="match status" value="1"/>
</dbReference>
<dbReference type="GO" id="GO:0006281">
    <property type="term" value="P:DNA repair"/>
    <property type="evidence" value="ECO:0007669"/>
    <property type="project" value="UniProtKB-KW"/>
</dbReference>
<dbReference type="GO" id="GO:0005524">
    <property type="term" value="F:ATP binding"/>
    <property type="evidence" value="ECO:0007669"/>
    <property type="project" value="UniProtKB-UniRule"/>
</dbReference>
<evidence type="ECO:0000256" key="15">
    <source>
        <dbReference type="ARBA" id="ARBA00023014"/>
    </source>
</evidence>
<keyword evidence="15 22" id="KW-0411">Iron-sulfur</keyword>
<dbReference type="PANTHER" id="PTHR10887">
    <property type="entry name" value="DNA2/NAM7 HELICASE FAMILY"/>
    <property type="match status" value="1"/>
</dbReference>
<feature type="compositionally biased region" description="Polar residues" evidence="23">
    <location>
        <begin position="24"/>
        <end position="36"/>
    </location>
</feature>
<dbReference type="GO" id="GO:0003677">
    <property type="term" value="F:DNA binding"/>
    <property type="evidence" value="ECO:0007669"/>
    <property type="project" value="UniProtKB-UniRule"/>
</dbReference>
<dbReference type="GO" id="GO:0017108">
    <property type="term" value="F:5'-flap endonuclease activity"/>
    <property type="evidence" value="ECO:0007669"/>
    <property type="project" value="UniProtKB-UniRule"/>
</dbReference>
<keyword evidence="29" id="KW-1185">Reference proteome</keyword>
<evidence type="ECO:0000256" key="17">
    <source>
        <dbReference type="ARBA" id="ARBA00023128"/>
    </source>
</evidence>